<feature type="transmembrane region" description="Helical" evidence="1">
    <location>
        <begin position="69"/>
        <end position="89"/>
    </location>
</feature>
<accession>X0T847</accession>
<dbReference type="EMBL" id="BARS01002259">
    <property type="protein sequence ID" value="GAF83471.1"/>
    <property type="molecule type" value="Genomic_DNA"/>
</dbReference>
<feature type="non-terminal residue" evidence="2">
    <location>
        <position position="1"/>
    </location>
</feature>
<feature type="transmembrane region" description="Helical" evidence="1">
    <location>
        <begin position="33"/>
        <end position="49"/>
    </location>
</feature>
<dbReference type="InterPro" id="IPR036259">
    <property type="entry name" value="MFS_trans_sf"/>
</dbReference>
<keyword evidence="1" id="KW-0812">Transmembrane</keyword>
<keyword evidence="1" id="KW-1133">Transmembrane helix</keyword>
<evidence type="ECO:0000256" key="1">
    <source>
        <dbReference type="SAM" id="Phobius"/>
    </source>
</evidence>
<dbReference type="Pfam" id="PF13347">
    <property type="entry name" value="MFS_2"/>
    <property type="match status" value="1"/>
</dbReference>
<comment type="caution">
    <text evidence="2">The sequence shown here is derived from an EMBL/GenBank/DDBJ whole genome shotgun (WGS) entry which is preliminary data.</text>
</comment>
<evidence type="ECO:0000313" key="2">
    <source>
        <dbReference type="EMBL" id="GAF83471.1"/>
    </source>
</evidence>
<sequence length="105" mass="11921">FADVLDERITITRTDVRGTSVGISSFFSRLSRAFQIAIFSIVHILTGFVEGQTAQTELAKFGVRLHMSVIPAIVLLICTIVFWKLYPITPRIYMENKKKLKELGF</sequence>
<protein>
    <recommendedName>
        <fullName evidence="3">Major facilitator superfamily (MFS) profile domain-containing protein</fullName>
    </recommendedName>
</protein>
<evidence type="ECO:0008006" key="3">
    <source>
        <dbReference type="Google" id="ProtNLM"/>
    </source>
</evidence>
<gene>
    <name evidence="2" type="ORF">S01H1_04256</name>
</gene>
<proteinExistence type="predicted"/>
<keyword evidence="1" id="KW-0472">Membrane</keyword>
<dbReference type="SUPFAM" id="SSF103473">
    <property type="entry name" value="MFS general substrate transporter"/>
    <property type="match status" value="1"/>
</dbReference>
<reference evidence="2" key="1">
    <citation type="journal article" date="2014" name="Front. Microbiol.">
        <title>High frequency of phylogenetically diverse reductive dehalogenase-homologous genes in deep subseafloor sedimentary metagenomes.</title>
        <authorList>
            <person name="Kawai M."/>
            <person name="Futagami T."/>
            <person name="Toyoda A."/>
            <person name="Takaki Y."/>
            <person name="Nishi S."/>
            <person name="Hori S."/>
            <person name="Arai W."/>
            <person name="Tsubouchi T."/>
            <person name="Morono Y."/>
            <person name="Uchiyama I."/>
            <person name="Ito T."/>
            <person name="Fujiyama A."/>
            <person name="Inagaki F."/>
            <person name="Takami H."/>
        </authorList>
    </citation>
    <scope>NUCLEOTIDE SEQUENCE</scope>
    <source>
        <strain evidence="2">Expedition CK06-06</strain>
    </source>
</reference>
<name>X0T847_9ZZZZ</name>
<dbReference type="AlphaFoldDB" id="X0T847"/>
<organism evidence="2">
    <name type="scientific">marine sediment metagenome</name>
    <dbReference type="NCBI Taxonomy" id="412755"/>
    <lineage>
        <taxon>unclassified sequences</taxon>
        <taxon>metagenomes</taxon>
        <taxon>ecological metagenomes</taxon>
    </lineage>
</organism>